<keyword evidence="3" id="KW-0175">Coiled coil</keyword>
<dbReference type="InterPro" id="IPR044938">
    <property type="entry name" value="EDC4_C_sf"/>
</dbReference>
<proteinExistence type="inferred from homology"/>
<dbReference type="InterPro" id="IPR032401">
    <property type="entry name" value="EDC4_WD40"/>
</dbReference>
<evidence type="ECO:0000313" key="9">
    <source>
        <dbReference type="Proteomes" id="UP001396334"/>
    </source>
</evidence>
<feature type="region of interest" description="Disordered" evidence="5">
    <location>
        <begin position="554"/>
        <end position="628"/>
    </location>
</feature>
<dbReference type="InterPro" id="IPR001680">
    <property type="entry name" value="WD40_rpt"/>
</dbReference>
<feature type="compositionally biased region" description="Pro residues" evidence="5">
    <location>
        <begin position="107"/>
        <end position="123"/>
    </location>
</feature>
<evidence type="ECO:0000256" key="2">
    <source>
        <dbReference type="ARBA" id="ARBA00009639"/>
    </source>
</evidence>
<organism evidence="8 9">
    <name type="scientific">Hibiscus sabdariffa</name>
    <name type="common">roselle</name>
    <dbReference type="NCBI Taxonomy" id="183260"/>
    <lineage>
        <taxon>Eukaryota</taxon>
        <taxon>Viridiplantae</taxon>
        <taxon>Streptophyta</taxon>
        <taxon>Embryophyta</taxon>
        <taxon>Tracheophyta</taxon>
        <taxon>Spermatophyta</taxon>
        <taxon>Magnoliopsida</taxon>
        <taxon>eudicotyledons</taxon>
        <taxon>Gunneridae</taxon>
        <taxon>Pentapetalae</taxon>
        <taxon>rosids</taxon>
        <taxon>malvids</taxon>
        <taxon>Malvales</taxon>
        <taxon>Malvaceae</taxon>
        <taxon>Malvoideae</taxon>
        <taxon>Hibiscus</taxon>
    </lineage>
</organism>
<evidence type="ECO:0000313" key="8">
    <source>
        <dbReference type="EMBL" id="KAK9017709.1"/>
    </source>
</evidence>
<dbReference type="PANTHER" id="PTHR15598:SF13">
    <property type="entry name" value="LOW QUALITY PROTEIN: ENHANCER OF MRNA-DECAPPING PROTEIN 4-LIKE"/>
    <property type="match status" value="1"/>
</dbReference>
<dbReference type="InterPro" id="IPR036322">
    <property type="entry name" value="WD40_repeat_dom_sf"/>
</dbReference>
<accession>A0ABR2RYA4</accession>
<dbReference type="SUPFAM" id="SSF50978">
    <property type="entry name" value="WD40 repeat-like"/>
    <property type="match status" value="1"/>
</dbReference>
<dbReference type="InterPro" id="IPR015943">
    <property type="entry name" value="WD40/YVTN_repeat-like_dom_sf"/>
</dbReference>
<feature type="compositionally biased region" description="Pro residues" evidence="5">
    <location>
        <begin position="33"/>
        <end position="55"/>
    </location>
</feature>
<feature type="compositionally biased region" description="Polar residues" evidence="5">
    <location>
        <begin position="69"/>
        <end position="78"/>
    </location>
</feature>
<protein>
    <recommendedName>
        <fullName evidence="10">Enhancer of mRNA-decapping protein 4 WD40 repeat region domain-containing protein</fullName>
    </recommendedName>
</protein>
<feature type="compositionally biased region" description="Low complexity" evidence="5">
    <location>
        <begin position="590"/>
        <end position="601"/>
    </location>
</feature>
<feature type="region of interest" description="Disordered" evidence="5">
    <location>
        <begin position="100"/>
        <end position="123"/>
    </location>
</feature>
<dbReference type="Pfam" id="PF16529">
    <property type="entry name" value="Ge1_WD40"/>
    <property type="match status" value="1"/>
</dbReference>
<feature type="region of interest" description="Disordered" evidence="5">
    <location>
        <begin position="649"/>
        <end position="682"/>
    </location>
</feature>
<dbReference type="InterPro" id="IPR045152">
    <property type="entry name" value="EDC4-like"/>
</dbReference>
<dbReference type="Gene3D" id="2.130.10.10">
    <property type="entry name" value="YVTN repeat-like/Quinoprotein amine dehydrogenase"/>
    <property type="match status" value="1"/>
</dbReference>
<keyword evidence="4" id="KW-0853">WD repeat</keyword>
<evidence type="ECO:0008006" key="10">
    <source>
        <dbReference type="Google" id="ProtNLM"/>
    </source>
</evidence>
<keyword evidence="9" id="KW-1185">Reference proteome</keyword>
<comment type="subcellular location">
    <subcellularLocation>
        <location evidence="1">Cytoplasm</location>
        <location evidence="1">P-body</location>
    </subcellularLocation>
</comment>
<dbReference type="Gene3D" id="1.10.220.100">
    <property type="entry name" value="conserved c-terminal region of ge- 1"/>
    <property type="match status" value="1"/>
</dbReference>
<feature type="region of interest" description="Disordered" evidence="5">
    <location>
        <begin position="850"/>
        <end position="934"/>
    </location>
</feature>
<feature type="repeat" description="WD" evidence="4">
    <location>
        <begin position="341"/>
        <end position="374"/>
    </location>
</feature>
<feature type="compositionally biased region" description="Low complexity" evidence="5">
    <location>
        <begin position="905"/>
        <end position="925"/>
    </location>
</feature>
<comment type="caution">
    <text evidence="8">The sequence shown here is derived from an EMBL/GenBank/DDBJ whole genome shotgun (WGS) entry which is preliminary data.</text>
</comment>
<evidence type="ECO:0000259" key="6">
    <source>
        <dbReference type="Pfam" id="PF16529"/>
    </source>
</evidence>
<comment type="similarity">
    <text evidence="2">Belongs to the WD repeat EDC4 family.</text>
</comment>
<dbReference type="PANTHER" id="PTHR15598">
    <property type="entry name" value="ENHANCER OF MRNA-DECAPPING PROTEIN 4"/>
    <property type="match status" value="1"/>
</dbReference>
<evidence type="ECO:0000259" key="7">
    <source>
        <dbReference type="Pfam" id="PF21289"/>
    </source>
</evidence>
<feature type="domain" description="Enhancer of mRNA-decapping protein 4 WD40 repeat region" evidence="6">
    <location>
        <begin position="172"/>
        <end position="488"/>
    </location>
</feature>
<evidence type="ECO:0000256" key="3">
    <source>
        <dbReference type="ARBA" id="ARBA00023054"/>
    </source>
</evidence>
<evidence type="ECO:0000256" key="5">
    <source>
        <dbReference type="SAM" id="MobiDB-lite"/>
    </source>
</evidence>
<dbReference type="EMBL" id="JBBPBN010000019">
    <property type="protein sequence ID" value="KAK9017709.1"/>
    <property type="molecule type" value="Genomic_DNA"/>
</dbReference>
<dbReference type="InterPro" id="IPR049404">
    <property type="entry name" value="EDC4_C"/>
</dbReference>
<feature type="region of interest" description="Disordered" evidence="5">
    <location>
        <begin position="1"/>
        <end position="80"/>
    </location>
</feature>
<dbReference type="Pfam" id="PF21289">
    <property type="entry name" value="EDC4_C"/>
    <property type="match status" value="1"/>
</dbReference>
<feature type="compositionally biased region" description="Low complexity" evidence="5">
    <location>
        <begin position="21"/>
        <end position="32"/>
    </location>
</feature>
<sequence length="1521" mass="164690">MASTGNPNQAIPFDVQSFLKPTVSNPSNSNPQPQNPSPSPYPTPSPYPSPSPPFFHPQYHQFYMPPSSPTHSNYQDVKSLSFPSPPLSPYNAGNQILALINSSPQNPDFPPQNQPPKLQPPPHAQFLGSGGPNVGPSRVLSCKLPRGRRLSGTQVAYDIDTRLSGEVQPQLEVTPITKYGSDPQLVLGRQIAVNKSYICYGLKGGSIRILNLNTALRSLFRGHTQRITDMAFFAEDVHLLASVSLEGRVFVWKISEGPDEEDKPQIAGKIVIAVQILGDEEYVHPRVCWHRHKQEVLVAAIGKHILRIDTMKVGKNEVYSTDAPSPLQCPIDKLIDGIQLVGKHDGEVTDVSMCQWMITRLVSASTDGTIKIWDDRKAVPLTVLRPHDGRPVYSATFLTAPHRPDHIILITGGPLNQEIKVWTSASEEGWLLPSNTEKWTCTQTLDLKNSAEPQIEDAFFNQVVALSQAGLFLLANAKRNAIYAVHLEYGSCPAQSRMDYIAEFTVTMPILSFTGTSDPPDEHIVKIYCVQTQAIQQYALELCQCIPPPLENIGLEKSDSSVSRDAANTEGYGSFDPSGNKPSELPLYTSVPKPSKRVSSSENLTAARFPSSPYSTTEVNAAQELSTSNIDPKSASALASTASDADIGCVASPPAVPPSPRLSRKHSGFHNHEPTSQLGDNVGNQLVVDFPVDRQMDSVRSNLSGMHSSEDGSRNDDKKIISDEKSSAYNPPIIFKHPTHLVTPSEILMAATSSETTNVNEGKSEGDVHIQDVVVNNDARNAELEVNVVGEMRSTQNNDSGSHGGSQNRNFENREKFFCSQASDLGIQMSRESAAMSSDAYIVDDSRQADGVDASGSHVKPNVGEEENDDSGKDLSGKVSESAMPSTYQQSPAPGGKGKKHKGKSAQASAHSSPSSSAFNSADSSTEPGANSNLPSAAAAYPQIAAMQEMLSQLITTQKEMQKQMSNIVNTQVTKEGKRVEAALGRSIEKALKANTDALWARFQEENSKNEKLLREHTQQITSLITNFMNKDLAVMLDKVIKKELAGVGPAVVRTITPAIEKIVTSAINESFQRGVGDKAVNQLEKSVNSKLEAIVARQIQAQFQTSGKQALQEALRTSVEALVVPAFEISCKALFEQVDAAFQKGMVEHTNAAQQQLDSANSSLAITLRDAINSVSSIAKTLSGEFAEGQRKILALAAAGANSNAATSLATQLSNGPLGALHDKVVVPMDPMKELSKLLSEGKYEEAFTIALQRSDLSIVAWVCSQVDLRTILSTNPFPLSQGVLLSLLQQLACDINKDTPRKLAWMVDVATAINPGDHMIAMHVRPIFQEVYKRVHEVSSSPLLTGAEHASHAGDDMSQWQATMGPADSPFAGAWRTLSYCPSLPPRLSIQASQVSPHSLKCLCIANLLDKGEGMRMSSIIAPSNHSDSDRRWTSRITDTVTGKFDTIIRASCTVIEAIDLRLSRLGKNDPGGPGISIGSTAGKMRPTSAQNIFGYSFTPTQSFGAWHLFLLVEQNLLP</sequence>
<feature type="repeat" description="WD" evidence="4">
    <location>
        <begin position="220"/>
        <end position="262"/>
    </location>
</feature>
<evidence type="ECO:0000256" key="1">
    <source>
        <dbReference type="ARBA" id="ARBA00004201"/>
    </source>
</evidence>
<evidence type="ECO:0000256" key="4">
    <source>
        <dbReference type="PROSITE-ProRule" id="PRU00221"/>
    </source>
</evidence>
<name>A0ABR2RYA4_9ROSI</name>
<dbReference type="PROSITE" id="PS50082">
    <property type="entry name" value="WD_REPEATS_2"/>
    <property type="match status" value="2"/>
</dbReference>
<gene>
    <name evidence="8" type="ORF">V6N11_000714</name>
</gene>
<dbReference type="Proteomes" id="UP001396334">
    <property type="component" value="Unassembled WGS sequence"/>
</dbReference>
<feature type="domain" description="Enhancer of mRNA-decapping protein 4 C-terminal" evidence="7">
    <location>
        <begin position="1237"/>
        <end position="1339"/>
    </location>
</feature>
<dbReference type="SMART" id="SM00320">
    <property type="entry name" value="WD40"/>
    <property type="match status" value="3"/>
</dbReference>
<reference evidence="8 9" key="1">
    <citation type="journal article" date="2024" name="G3 (Bethesda)">
        <title>Genome assembly of Hibiscus sabdariffa L. provides insights into metabolisms of medicinal natural products.</title>
        <authorList>
            <person name="Kim T."/>
        </authorList>
    </citation>
    <scope>NUCLEOTIDE SEQUENCE [LARGE SCALE GENOMIC DNA]</scope>
    <source>
        <strain evidence="8">TK-2024</strain>
        <tissue evidence="8">Old leaves</tissue>
    </source>
</reference>
<feature type="compositionally biased region" description="Polar residues" evidence="5">
    <location>
        <begin position="612"/>
        <end position="628"/>
    </location>
</feature>
<dbReference type="PROSITE" id="PS50294">
    <property type="entry name" value="WD_REPEATS_REGION"/>
    <property type="match status" value="1"/>
</dbReference>